<reference evidence="1" key="1">
    <citation type="submission" date="2021-06" db="EMBL/GenBank/DDBJ databases">
        <authorList>
            <person name="Kallberg Y."/>
            <person name="Tangrot J."/>
            <person name="Rosling A."/>
        </authorList>
    </citation>
    <scope>NUCLEOTIDE SEQUENCE</scope>
    <source>
        <strain evidence="1">MA461A</strain>
    </source>
</reference>
<dbReference type="EMBL" id="CAJVQC010080276">
    <property type="protein sequence ID" value="CAG8817862.1"/>
    <property type="molecule type" value="Genomic_DNA"/>
</dbReference>
<organism evidence="1 2">
    <name type="scientific">Racocetra persica</name>
    <dbReference type="NCBI Taxonomy" id="160502"/>
    <lineage>
        <taxon>Eukaryota</taxon>
        <taxon>Fungi</taxon>
        <taxon>Fungi incertae sedis</taxon>
        <taxon>Mucoromycota</taxon>
        <taxon>Glomeromycotina</taxon>
        <taxon>Glomeromycetes</taxon>
        <taxon>Diversisporales</taxon>
        <taxon>Gigasporaceae</taxon>
        <taxon>Racocetra</taxon>
    </lineage>
</organism>
<evidence type="ECO:0000313" key="2">
    <source>
        <dbReference type="Proteomes" id="UP000789920"/>
    </source>
</evidence>
<proteinExistence type="predicted"/>
<accession>A0ACA9S055</accession>
<name>A0ACA9S055_9GLOM</name>
<dbReference type="Proteomes" id="UP000789920">
    <property type="component" value="Unassembled WGS sequence"/>
</dbReference>
<feature type="non-terminal residue" evidence="1">
    <location>
        <position position="1"/>
    </location>
</feature>
<comment type="caution">
    <text evidence="1">The sequence shown here is derived from an EMBL/GenBank/DDBJ whole genome shotgun (WGS) entry which is preliminary data.</text>
</comment>
<feature type="non-terminal residue" evidence="1">
    <location>
        <position position="46"/>
    </location>
</feature>
<keyword evidence="2" id="KW-1185">Reference proteome</keyword>
<sequence>GWHIYPLRKISEWRQWKSSNSSIESNFRMGPMEANNFINIDRLCLL</sequence>
<gene>
    <name evidence="1" type="ORF">RPERSI_LOCUS24789</name>
</gene>
<protein>
    <submittedName>
        <fullName evidence="1">27763_t:CDS:1</fullName>
    </submittedName>
</protein>
<evidence type="ECO:0000313" key="1">
    <source>
        <dbReference type="EMBL" id="CAG8817862.1"/>
    </source>
</evidence>